<sequence>MNIKKIGIATTALLLCANLPMQTHAMAAESKQVYATKAESKLKSNLENNQGSFSDVTDYFSVVTGANSSVEKNTVTITPFESWQKGGIWSDEENKVDLTKSFHLEAELYMGNDPDSADGIAFVMQNDIRGKAALGENAGALGVYGPNYIKNALAIEVDTYLNGGDYDRFVSKRNHIAITVPNTVPARHEALTELPNDEILADGQYHPISFDWNASTKTLSYTYRSYTGSYVVNNLQETFGGTEVIFGFTGSTGVNKTLQQLKITELQINGISPELELEINDTKGNNNGKAEPSETVSVKNTISNATDDATAFKMEYGVDMDALFDADTVSNIVLTRNDGQTYTVTKEQLLNHQVELPFDSSTNTFTLTYDVQVKADASPKGTMMKVSGVGKVNGVKYTSENSIALAIPGDSPVIAASDKTLKKGGSFDPMTGVTASDTEDGDVTGNITVTANDVNVNQEGTYHVTYSVTDSEDNTTTKTITVTVTSNDAPVITAADKTVKKGASFDPMAGVSASDTEDGNVTDKVTVTANDVDTSAVGTYHVTYSVTDSDGNTTTKTVTVTVTSNDAPVITASDKTLKKGASFDPMVGVTASDVEDGNVTDKVTVTANDVDTSVVGTYHVTYSVTDSDGNTTTKTVTVTVTSNDAPVITASDKTLKKGGSFDPMAGVSASDTEDGNVTSSVTVTANDVDTSAVGTYHVTYSVTDSDGNTTTKTVTVTVTSNDAPVITASDKTLKKGGSFDPMAGVSASDTEDGNVTSSVSVTANDVDTSAVGTYHVTYSVTDSDGNTTTKTITVTVTSNDAPVIVASDQTIKKGKAFDVMAGVSASDLEDGDVTSGITVTANDVDTNTVGTYHVTYSVTDSDNNTTTKTITVTITSNDAPTFTTSDVYLKVGDKFNPYAGITASDTEDGDLTDRIDIDSSNVDMTQAGTYAVEYSVTDSDNNTTKITRHVYVRTNDKPVIHASDQTFKAGASFNPLAGMSASDTEDGDITANVTITANDVDANQAGTYHVTYSVTDSDDNTTTKTITITVLTNEKPVITAADITQKAHRSVDPMAGVTASDLEDGDLTANIKIIANDINIDVPGEYHVTYSVLDSDGNETEKTITVTILSNDAPVIHGQDVTFKAGKAFDPMAGVTASDTEDGDITSTIEMTANDVNPDVAGVYHVTYSVTDSDGNTTEATYTVTVLTNEKPVIHATDQTLTYGQAFDPMAGVTAEDLEDGDLTGSIKIIANDVNPLQAGIYHVTYSVTDADGNETQITITVLVGAQPVDPVIPAAPETPMQVVPAPVTPAPVQVADPIVSSVSDPVQELPKTGDTTTGNTILFGGLFAALGAFLLRRKK</sequence>
<evidence type="ECO:0000313" key="11">
    <source>
        <dbReference type="Proteomes" id="UP000529446"/>
    </source>
</evidence>
<comment type="subcellular location">
    <subcellularLocation>
        <location evidence="1">Secreted</location>
        <location evidence="1">Cell wall</location>
        <topology evidence="1">Peptidoglycan-anchor</topology>
    </subcellularLocation>
</comment>
<dbReference type="Pfam" id="PF16403">
    <property type="entry name" value="Bact_surface_Ig-like"/>
    <property type="match status" value="11"/>
</dbReference>
<comment type="caution">
    <text evidence="10">The sequence shown here is derived from an EMBL/GenBank/DDBJ whole genome shotgun (WGS) entry which is preliminary data.</text>
</comment>
<dbReference type="SUPFAM" id="SSF49899">
    <property type="entry name" value="Concanavalin A-like lectins/glucanases"/>
    <property type="match status" value="1"/>
</dbReference>
<keyword evidence="6" id="KW-0472">Membrane</keyword>
<dbReference type="GO" id="GO:0005509">
    <property type="term" value="F:calcium ion binding"/>
    <property type="evidence" value="ECO:0007669"/>
    <property type="project" value="InterPro"/>
</dbReference>
<feature type="domain" description="Gram-positive cocci surface proteins LPxTG" evidence="9">
    <location>
        <begin position="1310"/>
        <end position="1340"/>
    </location>
</feature>
<accession>A0A7X0YLN1</accession>
<organism evidence="10 11">
    <name type="scientific">Listeria booriae</name>
    <dbReference type="NCBI Taxonomy" id="1552123"/>
    <lineage>
        <taxon>Bacteria</taxon>
        <taxon>Bacillati</taxon>
        <taxon>Bacillota</taxon>
        <taxon>Bacilli</taxon>
        <taxon>Bacillales</taxon>
        <taxon>Listeriaceae</taxon>
        <taxon>Listeria</taxon>
    </lineage>
</organism>
<dbReference type="CDD" id="cd01951">
    <property type="entry name" value="lectin_L-type"/>
    <property type="match status" value="1"/>
</dbReference>
<dbReference type="EMBL" id="JAARXI010000004">
    <property type="protein sequence ID" value="MBC2116600.1"/>
    <property type="molecule type" value="Genomic_DNA"/>
</dbReference>
<dbReference type="Gene3D" id="2.60.120.200">
    <property type="match status" value="1"/>
</dbReference>
<keyword evidence="3" id="KW-0964">Secreted</keyword>
<dbReference type="InterPro" id="IPR013320">
    <property type="entry name" value="ConA-like_dom_sf"/>
</dbReference>
<feature type="chain" id="PRO_5031020921" evidence="7">
    <location>
        <begin position="28"/>
        <end position="1340"/>
    </location>
</feature>
<dbReference type="Pfam" id="PF18483">
    <property type="entry name" value="Lectin_L-type_dom"/>
    <property type="match status" value="1"/>
</dbReference>
<evidence type="ECO:0000256" key="5">
    <source>
        <dbReference type="ARBA" id="ARBA00023088"/>
    </source>
</evidence>
<protein>
    <submittedName>
        <fullName evidence="10">DUF5011 domain-containing protein</fullName>
    </submittedName>
</protein>
<dbReference type="InterPro" id="IPR002126">
    <property type="entry name" value="Cadherin-like_dom"/>
</dbReference>
<dbReference type="RefSeq" id="WP_185535579.1">
    <property type="nucleotide sequence ID" value="NZ_JAARXI010000004.1"/>
</dbReference>
<dbReference type="InterPro" id="IPR013783">
    <property type="entry name" value="Ig-like_fold"/>
</dbReference>
<evidence type="ECO:0000256" key="7">
    <source>
        <dbReference type="SAM" id="SignalP"/>
    </source>
</evidence>
<dbReference type="InterPro" id="IPR032179">
    <property type="entry name" value="Cry22Aa_Ig-like"/>
</dbReference>
<dbReference type="PROSITE" id="PS50268">
    <property type="entry name" value="CADHERIN_2"/>
    <property type="match status" value="2"/>
</dbReference>
<dbReference type="Gene3D" id="2.60.40.10">
    <property type="entry name" value="Immunoglobulins"/>
    <property type="match status" value="11"/>
</dbReference>
<gene>
    <name evidence="10" type="ORF">HCB06_08270</name>
</gene>
<reference evidence="10 11" key="1">
    <citation type="submission" date="2020-03" db="EMBL/GenBank/DDBJ databases">
        <title>Soil Listeria distribution.</title>
        <authorList>
            <person name="Liao J."/>
            <person name="Wiedmann M."/>
        </authorList>
    </citation>
    <scope>NUCLEOTIDE SEQUENCE [LARGE SCALE GENOMIC DNA]</scope>
    <source>
        <strain evidence="10 11">FSL L7-0360</strain>
    </source>
</reference>
<keyword evidence="6" id="KW-1133">Transmembrane helix</keyword>
<evidence type="ECO:0000256" key="2">
    <source>
        <dbReference type="ARBA" id="ARBA00022512"/>
    </source>
</evidence>
<keyword evidence="2" id="KW-0134">Cell wall</keyword>
<dbReference type="InterPro" id="IPR019931">
    <property type="entry name" value="LPXTG_anchor"/>
</dbReference>
<feature type="signal peptide" evidence="7">
    <location>
        <begin position="1"/>
        <end position="27"/>
    </location>
</feature>
<dbReference type="PANTHER" id="PTHR24273">
    <property type="entry name" value="FI04643P-RELATED"/>
    <property type="match status" value="1"/>
</dbReference>
<dbReference type="GO" id="GO:0007156">
    <property type="term" value="P:homophilic cell adhesion via plasma membrane adhesion molecules"/>
    <property type="evidence" value="ECO:0007669"/>
    <property type="project" value="InterPro"/>
</dbReference>
<keyword evidence="6" id="KW-0812">Transmembrane</keyword>
<keyword evidence="4 7" id="KW-0732">Signal</keyword>
<dbReference type="PANTHER" id="PTHR24273:SF32">
    <property type="entry name" value="HYALIN"/>
    <property type="match status" value="1"/>
</dbReference>
<evidence type="ECO:0000256" key="1">
    <source>
        <dbReference type="ARBA" id="ARBA00004168"/>
    </source>
</evidence>
<evidence type="ECO:0000313" key="10">
    <source>
        <dbReference type="EMBL" id="MBC2116600.1"/>
    </source>
</evidence>
<evidence type="ECO:0000259" key="8">
    <source>
        <dbReference type="PROSITE" id="PS50268"/>
    </source>
</evidence>
<dbReference type="Pfam" id="PF00746">
    <property type="entry name" value="Gram_pos_anchor"/>
    <property type="match status" value="1"/>
</dbReference>
<name>A0A7X0YLN1_9LIST</name>
<evidence type="ECO:0000259" key="9">
    <source>
        <dbReference type="PROSITE" id="PS50847"/>
    </source>
</evidence>
<dbReference type="PROSITE" id="PS50847">
    <property type="entry name" value="GRAM_POS_ANCHORING"/>
    <property type="match status" value="1"/>
</dbReference>
<proteinExistence type="predicted"/>
<dbReference type="GO" id="GO:0016020">
    <property type="term" value="C:membrane"/>
    <property type="evidence" value="ECO:0007669"/>
    <property type="project" value="InterPro"/>
</dbReference>
<evidence type="ECO:0000256" key="3">
    <source>
        <dbReference type="ARBA" id="ARBA00022525"/>
    </source>
</evidence>
<keyword evidence="5" id="KW-0572">Peptidoglycan-anchor</keyword>
<dbReference type="NCBIfam" id="TIGR01167">
    <property type="entry name" value="LPXTG_anchor"/>
    <property type="match status" value="1"/>
</dbReference>
<dbReference type="InterPro" id="IPR056573">
    <property type="entry name" value="Lectin_L-type_dom"/>
</dbReference>
<evidence type="ECO:0000256" key="4">
    <source>
        <dbReference type="ARBA" id="ARBA00022729"/>
    </source>
</evidence>
<feature type="transmembrane region" description="Helical" evidence="6">
    <location>
        <begin position="1318"/>
        <end position="1336"/>
    </location>
</feature>
<feature type="domain" description="Cadherin" evidence="8">
    <location>
        <begin position="748"/>
        <end position="882"/>
    </location>
</feature>
<dbReference type="Proteomes" id="UP000529446">
    <property type="component" value="Unassembled WGS sequence"/>
</dbReference>
<evidence type="ECO:0000256" key="6">
    <source>
        <dbReference type="SAM" id="Phobius"/>
    </source>
</evidence>
<feature type="domain" description="Cadherin" evidence="8">
    <location>
        <begin position="599"/>
        <end position="726"/>
    </location>
</feature>